<dbReference type="GO" id="GO:0046872">
    <property type="term" value="F:metal ion binding"/>
    <property type="evidence" value="ECO:0007669"/>
    <property type="project" value="UniProtKB-KW"/>
</dbReference>
<dbReference type="InterPro" id="IPR003607">
    <property type="entry name" value="HD/PDEase_dom"/>
</dbReference>
<evidence type="ECO:0000256" key="6">
    <source>
        <dbReference type="ARBA" id="ARBA00009999"/>
    </source>
</evidence>
<reference evidence="13" key="1">
    <citation type="submission" date="2022-10" db="EMBL/GenBank/DDBJ databases">
        <title>Novel sulphate-reducing endosymbionts in the free-living metamonad Anaeramoeba.</title>
        <authorList>
            <person name="Jerlstrom-Hultqvist J."/>
            <person name="Cepicka I."/>
            <person name="Gallot-Lavallee L."/>
            <person name="Salas-Leiva D."/>
            <person name="Curtis B.A."/>
            <person name="Zahonova K."/>
            <person name="Pipaliya S."/>
            <person name="Dacks J."/>
            <person name="Roger A.J."/>
        </authorList>
    </citation>
    <scope>NUCLEOTIDE SEQUENCE</scope>
    <source>
        <strain evidence="13">BMAN</strain>
    </source>
</reference>
<organism evidence="13 14">
    <name type="scientific">Anaeramoeba ignava</name>
    <name type="common">Anaerobic marine amoeba</name>
    <dbReference type="NCBI Taxonomy" id="1746090"/>
    <lineage>
        <taxon>Eukaryota</taxon>
        <taxon>Metamonada</taxon>
        <taxon>Anaeramoebidae</taxon>
        <taxon>Anaeramoeba</taxon>
    </lineage>
</organism>
<evidence type="ECO:0000256" key="4">
    <source>
        <dbReference type="ARBA" id="ARBA00001946"/>
    </source>
</evidence>
<comment type="function">
    <text evidence="5">Catalyzes the dephosphorylation of the nucleoside 5'-monophosphates deoxyadenosine monophosphate (dAMP), deoxycytidine monophosphate (dCMP), deoxyguanosine monophosphate (dGMP) and deoxythymidine monophosphate (dTMP).</text>
</comment>
<comment type="caution">
    <text evidence="13">The sequence shown here is derived from an EMBL/GenBank/DDBJ whole genome shotgun (WGS) entry which is preliminary data.</text>
</comment>
<dbReference type="CDD" id="cd00077">
    <property type="entry name" value="HDc"/>
    <property type="match status" value="1"/>
</dbReference>
<proteinExistence type="inferred from homology"/>
<evidence type="ECO:0000313" key="13">
    <source>
        <dbReference type="EMBL" id="KAJ5076759.1"/>
    </source>
</evidence>
<feature type="domain" description="HD/PDEase" evidence="12">
    <location>
        <begin position="37"/>
        <end position="152"/>
    </location>
</feature>
<dbReference type="PANTHER" id="PTHR11845:SF13">
    <property type="entry name" value="5'-DEOXYNUCLEOTIDASE HDDC2"/>
    <property type="match status" value="1"/>
</dbReference>
<gene>
    <name evidence="13" type="ORF">M0811_00076</name>
</gene>
<dbReference type="Pfam" id="PF13023">
    <property type="entry name" value="HD_3"/>
    <property type="match status" value="1"/>
</dbReference>
<comment type="catalytic activity">
    <reaction evidence="1">
        <text>a 2'-deoxyribonucleoside 5'-phosphate + H2O = a 2'-deoxyribonucleoside + phosphate</text>
        <dbReference type="Rhea" id="RHEA:36167"/>
        <dbReference type="ChEBI" id="CHEBI:15377"/>
        <dbReference type="ChEBI" id="CHEBI:18274"/>
        <dbReference type="ChEBI" id="CHEBI:43474"/>
        <dbReference type="ChEBI" id="CHEBI:65317"/>
        <dbReference type="EC" id="3.1.3.89"/>
    </reaction>
</comment>
<dbReference type="InterPro" id="IPR006674">
    <property type="entry name" value="HD_domain"/>
</dbReference>
<comment type="cofactor">
    <cofactor evidence="3">
        <name>Co(2+)</name>
        <dbReference type="ChEBI" id="CHEBI:48828"/>
    </cofactor>
</comment>
<evidence type="ECO:0000256" key="2">
    <source>
        <dbReference type="ARBA" id="ARBA00001936"/>
    </source>
</evidence>
<evidence type="ECO:0000256" key="8">
    <source>
        <dbReference type="ARBA" id="ARBA00012964"/>
    </source>
</evidence>
<name>A0A9Q0LQL5_ANAIG</name>
<dbReference type="EC" id="3.1.3.89" evidence="8"/>
<comment type="similarity">
    <text evidence="6">Belongs to the HDDC2 family.</text>
</comment>
<accession>A0A9Q0LQL5</accession>
<evidence type="ECO:0000256" key="9">
    <source>
        <dbReference type="ARBA" id="ARBA00022723"/>
    </source>
</evidence>
<evidence type="ECO:0000256" key="10">
    <source>
        <dbReference type="ARBA" id="ARBA00022801"/>
    </source>
</evidence>
<evidence type="ECO:0000256" key="7">
    <source>
        <dbReference type="ARBA" id="ARBA00011738"/>
    </source>
</evidence>
<comment type="subunit">
    <text evidence="7">Homodimer.</text>
</comment>
<dbReference type="GO" id="GO:0009159">
    <property type="term" value="P:deoxyribonucleoside monophosphate catabolic process"/>
    <property type="evidence" value="ECO:0007669"/>
    <property type="project" value="UniProtKB-ARBA"/>
</dbReference>
<dbReference type="Proteomes" id="UP001149090">
    <property type="component" value="Unassembled WGS sequence"/>
</dbReference>
<dbReference type="OMA" id="TWRLCLM"/>
<dbReference type="OrthoDB" id="10254258at2759"/>
<protein>
    <recommendedName>
        <fullName evidence="8">5'-deoxynucleotidase</fullName>
        <ecNumber evidence="8">3.1.3.89</ecNumber>
    </recommendedName>
</protein>
<evidence type="ECO:0000256" key="11">
    <source>
        <dbReference type="ARBA" id="ARBA00022842"/>
    </source>
</evidence>
<evidence type="ECO:0000313" key="14">
    <source>
        <dbReference type="Proteomes" id="UP001149090"/>
    </source>
</evidence>
<comment type="cofactor">
    <cofactor evidence="2">
        <name>Mn(2+)</name>
        <dbReference type="ChEBI" id="CHEBI:29035"/>
    </cofactor>
</comment>
<sequence>MESFKPISSDNLFEFLNFASKLKELKRTGWIKSGIPNPESVADHSFRVALLVLFFDPKEINQEKAMKMGLIHDLGESIIGDITPFDGVTQMEKKERESKAFEKIKETINNQLGQELFDLWLEFEEGKSPEAQLIQQLDKFEMIKTAFEYEIQSFKNSQKKLDPLESFFETTKGFFTNKLIQKWDQDLRKKREEFWKEKRKDQK</sequence>
<keyword evidence="11" id="KW-0460">Magnesium</keyword>
<dbReference type="Gene3D" id="1.10.3210.10">
    <property type="entry name" value="Hypothetical protein af1432"/>
    <property type="match status" value="1"/>
</dbReference>
<dbReference type="EMBL" id="JAPDFW010000059">
    <property type="protein sequence ID" value="KAJ5076759.1"/>
    <property type="molecule type" value="Genomic_DNA"/>
</dbReference>
<dbReference type="SUPFAM" id="SSF109604">
    <property type="entry name" value="HD-domain/PDEase-like"/>
    <property type="match status" value="1"/>
</dbReference>
<dbReference type="SMART" id="SM00471">
    <property type="entry name" value="HDc"/>
    <property type="match status" value="1"/>
</dbReference>
<keyword evidence="10" id="KW-0378">Hydrolase</keyword>
<comment type="cofactor">
    <cofactor evidence="4">
        <name>Mg(2+)</name>
        <dbReference type="ChEBI" id="CHEBI:18420"/>
    </cofactor>
</comment>
<dbReference type="GO" id="GO:0005737">
    <property type="term" value="C:cytoplasm"/>
    <property type="evidence" value="ECO:0007669"/>
    <property type="project" value="TreeGrafter"/>
</dbReference>
<dbReference type="PANTHER" id="PTHR11845">
    <property type="entry name" value="5'-DEOXYNUCLEOTIDASE HDDC2"/>
    <property type="match status" value="1"/>
</dbReference>
<keyword evidence="14" id="KW-1185">Reference proteome</keyword>
<evidence type="ECO:0000256" key="3">
    <source>
        <dbReference type="ARBA" id="ARBA00001941"/>
    </source>
</evidence>
<evidence type="ECO:0000259" key="12">
    <source>
        <dbReference type="SMART" id="SM00471"/>
    </source>
</evidence>
<evidence type="ECO:0000256" key="1">
    <source>
        <dbReference type="ARBA" id="ARBA00001638"/>
    </source>
</evidence>
<dbReference type="GO" id="GO:0002953">
    <property type="term" value="F:5'-deoxynucleotidase activity"/>
    <property type="evidence" value="ECO:0007669"/>
    <property type="project" value="UniProtKB-EC"/>
</dbReference>
<dbReference type="AlphaFoldDB" id="A0A9Q0LQL5"/>
<dbReference type="InterPro" id="IPR039356">
    <property type="entry name" value="YfbR/HDDC2"/>
</dbReference>
<dbReference type="FunFam" id="1.10.3210.10:FF:000011">
    <property type="entry name" value="HD domain-containing protein 2"/>
    <property type="match status" value="1"/>
</dbReference>
<evidence type="ECO:0000256" key="5">
    <source>
        <dbReference type="ARBA" id="ARBA00004074"/>
    </source>
</evidence>
<keyword evidence="9" id="KW-0479">Metal-binding</keyword>